<dbReference type="PANTHER" id="PTHR30154">
    <property type="entry name" value="LEUCINE-RESPONSIVE REGULATORY PROTEIN"/>
    <property type="match status" value="1"/>
</dbReference>
<evidence type="ECO:0000259" key="1">
    <source>
        <dbReference type="Pfam" id="PF01037"/>
    </source>
</evidence>
<protein>
    <submittedName>
        <fullName evidence="2">Lrp/AsnC family transcriptional regulator</fullName>
    </submittedName>
</protein>
<dbReference type="EMBL" id="RKLV01000005">
    <property type="protein sequence ID" value="MCX2818978.1"/>
    <property type="molecule type" value="Genomic_DNA"/>
</dbReference>
<dbReference type="SUPFAM" id="SSF54909">
    <property type="entry name" value="Dimeric alpha+beta barrel"/>
    <property type="match status" value="1"/>
</dbReference>
<dbReference type="Proteomes" id="UP001149411">
    <property type="component" value="Unassembled WGS sequence"/>
</dbReference>
<proteinExistence type="predicted"/>
<accession>A0A9Q4GIM8</accession>
<organism evidence="2 3">
    <name type="scientific">Halorutilus salinus</name>
    <dbReference type="NCBI Taxonomy" id="2487751"/>
    <lineage>
        <taxon>Archaea</taxon>
        <taxon>Methanobacteriati</taxon>
        <taxon>Methanobacteriota</taxon>
        <taxon>Stenosarchaea group</taxon>
        <taxon>Halobacteria</taxon>
        <taxon>Halorutilales</taxon>
        <taxon>Halorutilaceae</taxon>
        <taxon>Halorutilus</taxon>
    </lineage>
</organism>
<keyword evidence="3" id="KW-1185">Reference proteome</keyword>
<dbReference type="InterPro" id="IPR036390">
    <property type="entry name" value="WH_DNA-bd_sf"/>
</dbReference>
<dbReference type="PANTHER" id="PTHR30154:SF34">
    <property type="entry name" value="TRANSCRIPTIONAL REGULATOR AZLB"/>
    <property type="match status" value="1"/>
</dbReference>
<dbReference type="AlphaFoldDB" id="A0A9Q4GIM8"/>
<dbReference type="GO" id="GO:0005829">
    <property type="term" value="C:cytosol"/>
    <property type="evidence" value="ECO:0007669"/>
    <property type="project" value="TreeGrafter"/>
</dbReference>
<comment type="caution">
    <text evidence="2">The sequence shown here is derived from an EMBL/GenBank/DDBJ whole genome shotgun (WGS) entry which is preliminary data.</text>
</comment>
<dbReference type="SUPFAM" id="SSF46785">
    <property type="entry name" value="Winged helix' DNA-binding domain"/>
    <property type="match status" value="1"/>
</dbReference>
<feature type="domain" description="Transcription regulator AsnC/Lrp ligand binding" evidence="1">
    <location>
        <begin position="71"/>
        <end position="142"/>
    </location>
</feature>
<dbReference type="Gene3D" id="3.30.70.920">
    <property type="match status" value="1"/>
</dbReference>
<dbReference type="GO" id="GO:0043565">
    <property type="term" value="F:sequence-specific DNA binding"/>
    <property type="evidence" value="ECO:0007669"/>
    <property type="project" value="TreeGrafter"/>
</dbReference>
<name>A0A9Q4GIM8_9EURY</name>
<evidence type="ECO:0000313" key="2">
    <source>
        <dbReference type="EMBL" id="MCX2818978.1"/>
    </source>
</evidence>
<dbReference type="SMART" id="SM00344">
    <property type="entry name" value="HTH_ASNC"/>
    <property type="match status" value="1"/>
</dbReference>
<dbReference type="Pfam" id="PF01037">
    <property type="entry name" value="AsnC_trans_reg"/>
    <property type="match status" value="1"/>
</dbReference>
<gene>
    <name evidence="2" type="ORF">EGH25_06390</name>
</gene>
<dbReference type="InterPro" id="IPR019887">
    <property type="entry name" value="Tscrpt_reg_AsnC/Lrp_C"/>
</dbReference>
<dbReference type="Gene3D" id="1.10.10.10">
    <property type="entry name" value="Winged helix-like DNA-binding domain superfamily/Winged helix DNA-binding domain"/>
    <property type="match status" value="1"/>
</dbReference>
<dbReference type="GO" id="GO:0043200">
    <property type="term" value="P:response to amino acid"/>
    <property type="evidence" value="ECO:0007669"/>
    <property type="project" value="TreeGrafter"/>
</dbReference>
<dbReference type="InterPro" id="IPR036388">
    <property type="entry name" value="WH-like_DNA-bd_sf"/>
</dbReference>
<dbReference type="RefSeq" id="WP_266086836.1">
    <property type="nucleotide sequence ID" value="NZ_RKLV01000005.1"/>
</dbReference>
<sequence length="164" mass="18441">MNEEKRRELVEVLADDARRSTDDLARMLDASADDVEKEIEALEDEGVLRGYTAVVDWEEFDDDRAEAYVEVNVSLDRETDYVDIADRIARFPEVTSLTLVSGNYDFGLTVEADSMNDVSAFVSEKVAPVPEITQTVTHFVMDKYKERGFGMGDGDDDERLSVSP</sequence>
<dbReference type="InterPro" id="IPR019888">
    <property type="entry name" value="Tscrpt_reg_AsnC-like"/>
</dbReference>
<reference evidence="2" key="1">
    <citation type="submission" date="2022-09" db="EMBL/GenBank/DDBJ databases">
        <title>Haloadaptaus new haloarchaeum isolated from saline soil.</title>
        <authorList>
            <person name="Duran-Viseras A."/>
            <person name="Sanchez-Porro C."/>
            <person name="Ventosa A."/>
        </authorList>
    </citation>
    <scope>NUCLEOTIDE SEQUENCE</scope>
    <source>
        <strain evidence="2">F3-133</strain>
    </source>
</reference>
<dbReference type="InterPro" id="IPR011008">
    <property type="entry name" value="Dimeric_a/b-barrel"/>
</dbReference>
<evidence type="ECO:0000313" key="3">
    <source>
        <dbReference type="Proteomes" id="UP001149411"/>
    </source>
</evidence>